<evidence type="ECO:0000313" key="1">
    <source>
        <dbReference type="EMBL" id="SMF98535.1"/>
    </source>
</evidence>
<dbReference type="InterPro" id="IPR036514">
    <property type="entry name" value="SGNH_hydro_sf"/>
</dbReference>
<evidence type="ECO:0000313" key="2">
    <source>
        <dbReference type="Proteomes" id="UP000198460"/>
    </source>
</evidence>
<evidence type="ECO:0008006" key="3">
    <source>
        <dbReference type="Google" id="ProtNLM"/>
    </source>
</evidence>
<dbReference type="Gene3D" id="3.40.50.1110">
    <property type="entry name" value="SGNH hydrolase"/>
    <property type="match status" value="1"/>
</dbReference>
<dbReference type="Proteomes" id="UP000198460">
    <property type="component" value="Unassembled WGS sequence"/>
</dbReference>
<dbReference type="NCBIfam" id="TIGR01686">
    <property type="entry name" value="FkbH"/>
    <property type="match status" value="1"/>
</dbReference>
<dbReference type="RefSeq" id="WP_089339449.1">
    <property type="nucleotide sequence ID" value="NZ_FXAN01000032.1"/>
</dbReference>
<dbReference type="InterPro" id="IPR023214">
    <property type="entry name" value="HAD_sf"/>
</dbReference>
<sequence>MARITESEVLSAYRAILKRDPESREVIDYWTGSRFPLERLLEHLVNSAEFAMSFTPMPATAVSDFRQHNNRFYTIPQDLRRTDSKLGRVLLQGSCLMEAWIPALRKHGIETPIDLVLFASDMPDTLPHPFDAYSFHIAQIPLRGVLLEGSYAEWLRAPYSDEQATDRLLNEACEIIDFWIERILRWAREIPTFVVNYMTPQYNVNGRHFHRSDATSNLYLMEQINRHIERRVFEHPNLYLMDMNHLASIYGRRFIQDDSIWHYAHGGFIGDHDFTLDQDRIVRVPAPSAHYSHQVGEFICGLWLEAEAMYRSLRSIDSVKMVCVDLDDTLWRGVLAEADNPDYQSAVEGWPLGIAEALLSLRRRGVILALVSKNDLERIKAIWPRVFQRRLLLEDFAILKVSWNNKVQSINEAMQEANLLPRNVIFVDDNPRERETVEEAIPDLRVVHASHYYWKRILMWSAETQGVTITAESTRRTEMIKSQIQRETERKTLSREEFLARLNLKAAFGRITGQSDPRFPRTLELLNKTNQFNTTGRRWSTQELDDICSSGLVLVGEVTDRHAEYGLVVIGIASAQRIEQVVMSCRVVGLDVEIAMVSLLTEALLRDNAAAVAVSKHTDANLLSRDLFEKCGWSVDGDLWRTTRAVPLPAHVEVAYPGAIA</sequence>
<dbReference type="Gene3D" id="3.40.50.1000">
    <property type="entry name" value="HAD superfamily/HAD-like"/>
    <property type="match status" value="1"/>
</dbReference>
<dbReference type="GO" id="GO:0016788">
    <property type="term" value="F:hydrolase activity, acting on ester bonds"/>
    <property type="evidence" value="ECO:0007669"/>
    <property type="project" value="UniProtKB-ARBA"/>
</dbReference>
<dbReference type="InterPro" id="IPR010037">
    <property type="entry name" value="FkbH_domain"/>
</dbReference>
<dbReference type="InterPro" id="IPR036412">
    <property type="entry name" value="HAD-like_sf"/>
</dbReference>
<organism evidence="1 2">
    <name type="scientific">Burkholderia singularis</name>
    <dbReference type="NCBI Taxonomy" id="1503053"/>
    <lineage>
        <taxon>Bacteria</taxon>
        <taxon>Pseudomonadati</taxon>
        <taxon>Pseudomonadota</taxon>
        <taxon>Betaproteobacteria</taxon>
        <taxon>Burkholderiales</taxon>
        <taxon>Burkholderiaceae</taxon>
        <taxon>Burkholderia</taxon>
        <taxon>pseudomallei group</taxon>
    </lineage>
</organism>
<dbReference type="SUPFAM" id="SSF56784">
    <property type="entry name" value="HAD-like"/>
    <property type="match status" value="1"/>
</dbReference>
<name>A0A238GZX1_9BURK</name>
<accession>A0A238GZX1</accession>
<gene>
    <name evidence="1" type="ORF">BSIN_1813</name>
</gene>
<proteinExistence type="predicted"/>
<dbReference type="InterPro" id="IPR010033">
    <property type="entry name" value="HAD_SF_ppase_IIIC"/>
</dbReference>
<protein>
    <recommendedName>
        <fullName evidence="3">HAD-IIIC family phosphatase</fullName>
    </recommendedName>
</protein>
<dbReference type="AlphaFoldDB" id="A0A238GZX1"/>
<dbReference type="NCBIfam" id="TIGR01681">
    <property type="entry name" value="HAD-SF-IIIC"/>
    <property type="match status" value="1"/>
</dbReference>
<dbReference type="EMBL" id="FXAN01000032">
    <property type="protein sequence ID" value="SMF98535.1"/>
    <property type="molecule type" value="Genomic_DNA"/>
</dbReference>
<reference evidence="1 2" key="1">
    <citation type="submission" date="2017-04" db="EMBL/GenBank/DDBJ databases">
        <authorList>
            <person name="Afonso C.L."/>
            <person name="Miller P.J."/>
            <person name="Scott M.A."/>
            <person name="Spackman E."/>
            <person name="Goraichik I."/>
            <person name="Dimitrov K.M."/>
            <person name="Suarez D.L."/>
            <person name="Swayne D.E."/>
        </authorList>
    </citation>
    <scope>NUCLEOTIDE SEQUENCE [LARGE SCALE GENOMIC DNA]</scope>
    <source>
        <strain evidence="1">LMG 28154</strain>
    </source>
</reference>